<sequence>ELCRTAAASRGRINSAGLSRFYSGGEACRSAACPASPLLLGQNEFGQVGVKLVLLVDAFLLDAVPALLLGDAKRARDVISEIQPLLLCQVADGLVVVLQLQVTLAQEEVSLDRLTVQLQRVLAVCQSFVVLLQLHVAERPVGVVHRHRRITTHDSFAEQPVPLLLQLLRGGALLGAAGHLLHRLRGARLALLPNPVPRLSGWLGGRCRNVLPALDRTQTGGQ</sequence>
<dbReference type="AlphaFoldDB" id="A0A3B3XIB0"/>
<name>A0A3B3XIB0_9TELE</name>
<evidence type="ECO:0000313" key="2">
    <source>
        <dbReference type="Proteomes" id="UP000261480"/>
    </source>
</evidence>
<dbReference type="Ensembl" id="ENSPMET00000022845.1">
    <property type="protein sequence ID" value="ENSPMEP00000014767.1"/>
    <property type="gene ID" value="ENSPMEG00000017209.1"/>
</dbReference>
<organism evidence="1 2">
    <name type="scientific">Poecilia mexicana</name>
    <dbReference type="NCBI Taxonomy" id="48701"/>
    <lineage>
        <taxon>Eukaryota</taxon>
        <taxon>Metazoa</taxon>
        <taxon>Chordata</taxon>
        <taxon>Craniata</taxon>
        <taxon>Vertebrata</taxon>
        <taxon>Euteleostomi</taxon>
        <taxon>Actinopterygii</taxon>
        <taxon>Neopterygii</taxon>
        <taxon>Teleostei</taxon>
        <taxon>Neoteleostei</taxon>
        <taxon>Acanthomorphata</taxon>
        <taxon>Ovalentaria</taxon>
        <taxon>Atherinomorphae</taxon>
        <taxon>Cyprinodontiformes</taxon>
        <taxon>Poeciliidae</taxon>
        <taxon>Poeciliinae</taxon>
        <taxon>Poecilia</taxon>
    </lineage>
</organism>
<protein>
    <submittedName>
        <fullName evidence="1">Uncharacterized protein</fullName>
    </submittedName>
</protein>
<reference evidence="1" key="2">
    <citation type="submission" date="2025-09" db="UniProtKB">
        <authorList>
            <consortium name="Ensembl"/>
        </authorList>
    </citation>
    <scope>IDENTIFICATION</scope>
</reference>
<proteinExistence type="predicted"/>
<accession>A0A3B3XIB0</accession>
<reference evidence="1" key="1">
    <citation type="submission" date="2025-08" db="UniProtKB">
        <authorList>
            <consortium name="Ensembl"/>
        </authorList>
    </citation>
    <scope>IDENTIFICATION</scope>
</reference>
<keyword evidence="2" id="KW-1185">Reference proteome</keyword>
<dbReference type="Proteomes" id="UP000261480">
    <property type="component" value="Unplaced"/>
</dbReference>
<evidence type="ECO:0000313" key="1">
    <source>
        <dbReference type="Ensembl" id="ENSPMEP00000014767.1"/>
    </source>
</evidence>